<evidence type="ECO:0000313" key="3">
    <source>
        <dbReference type="EMBL" id="KRX13695.1"/>
    </source>
</evidence>
<comment type="caution">
    <text evidence="2">The sequence shown here is derived from an EMBL/GenBank/DDBJ whole genome shotgun (WGS) entry which is preliminary data.</text>
</comment>
<dbReference type="EMBL" id="JYDL01000187">
    <property type="protein sequence ID" value="KRX13695.1"/>
    <property type="molecule type" value="Genomic_DNA"/>
</dbReference>
<reference evidence="2 4" key="1">
    <citation type="submission" date="2015-01" db="EMBL/GenBank/DDBJ databases">
        <title>Evolution of Trichinella species and genotypes.</title>
        <authorList>
            <person name="Korhonen P.K."/>
            <person name="Edoardo P."/>
            <person name="Giuseppe L.R."/>
            <person name="Gasser R.B."/>
        </authorList>
    </citation>
    <scope>NUCLEOTIDE SEQUENCE [LARGE SCALE GENOMIC DNA]</scope>
    <source>
        <strain evidence="2">ISS37</strain>
    </source>
</reference>
<keyword evidence="4" id="KW-1185">Reference proteome</keyword>
<evidence type="ECO:0000313" key="4">
    <source>
        <dbReference type="Proteomes" id="UP000054630"/>
    </source>
</evidence>
<feature type="region of interest" description="Disordered" evidence="1">
    <location>
        <begin position="206"/>
        <end position="226"/>
    </location>
</feature>
<protein>
    <recommendedName>
        <fullName evidence="5">Retrotransposon gag domain-containing protein</fullName>
    </recommendedName>
</protein>
<dbReference type="EMBL" id="JYDL01000371">
    <property type="protein sequence ID" value="KRX12487.1"/>
    <property type="molecule type" value="Genomic_DNA"/>
</dbReference>
<dbReference type="Gene3D" id="3.40.50.12550">
    <property type="entry name" value="Ubiquitin-activating enzyme E1, inactive adenylation domain, subdomain 2"/>
    <property type="match status" value="1"/>
</dbReference>
<feature type="region of interest" description="Disordered" evidence="1">
    <location>
        <begin position="27"/>
        <end position="59"/>
    </location>
</feature>
<accession>A0A0V0RDA9</accession>
<dbReference type="STRING" id="6336.A0A0V0RDA9"/>
<evidence type="ECO:0000313" key="2">
    <source>
        <dbReference type="EMBL" id="KRX12487.1"/>
    </source>
</evidence>
<evidence type="ECO:0008006" key="5">
    <source>
        <dbReference type="Google" id="ProtNLM"/>
    </source>
</evidence>
<name>A0A0V0RDA9_9BILA</name>
<organism evidence="2 4">
    <name type="scientific">Trichinella nelsoni</name>
    <dbReference type="NCBI Taxonomy" id="6336"/>
    <lineage>
        <taxon>Eukaryota</taxon>
        <taxon>Metazoa</taxon>
        <taxon>Ecdysozoa</taxon>
        <taxon>Nematoda</taxon>
        <taxon>Enoplea</taxon>
        <taxon>Dorylaimia</taxon>
        <taxon>Trichinellida</taxon>
        <taxon>Trichinellidae</taxon>
        <taxon>Trichinella</taxon>
    </lineage>
</organism>
<sequence length="226" mass="25616">MQECYQQSDNWGNDGVSDRTARILSCRSRKPPVDTGASSLSDECDSSRDAVTNPPPPTERAARYIRVSGVSKSNYGVVRRYLLSDPVPRELYLVGKARENFEELKRRLLNTYDPDKSSVELIERIHALRQCESQIIKHFAEDVVKLGCRSCVSERNFVALFTGGVASREVHRAIRLQEPPTFAVALKLAEKVRKAEKHFQERRHPYTGVMKQKKDDVTENVEALGP</sequence>
<gene>
    <name evidence="2" type="ORF">T07_54</name>
    <name evidence="3" type="ORF">T07_6973</name>
</gene>
<dbReference type="Proteomes" id="UP000054630">
    <property type="component" value="Unassembled WGS sequence"/>
</dbReference>
<evidence type="ECO:0000256" key="1">
    <source>
        <dbReference type="SAM" id="MobiDB-lite"/>
    </source>
</evidence>
<dbReference type="AlphaFoldDB" id="A0A0V0RDA9"/>
<proteinExistence type="predicted"/>